<evidence type="ECO:0000256" key="4">
    <source>
        <dbReference type="ARBA" id="ARBA00022614"/>
    </source>
</evidence>
<gene>
    <name evidence="6" type="ORF">MEUPH1_LOCUS9292</name>
</gene>
<evidence type="ECO:0000256" key="2">
    <source>
        <dbReference type="ARBA" id="ARBA00014223"/>
    </source>
</evidence>
<evidence type="ECO:0000313" key="7">
    <source>
        <dbReference type="Proteomes" id="UP001160148"/>
    </source>
</evidence>
<dbReference type="GO" id="GO:0005737">
    <property type="term" value="C:cytoplasm"/>
    <property type="evidence" value="ECO:0007669"/>
    <property type="project" value="UniProtKB-SubCell"/>
</dbReference>
<name>A0AAV0WBH8_9HEMI</name>
<dbReference type="SUPFAM" id="SSF52075">
    <property type="entry name" value="Outer arm dynein light chain 1"/>
    <property type="match status" value="1"/>
</dbReference>
<evidence type="ECO:0000313" key="6">
    <source>
        <dbReference type="EMBL" id="CAI6353138.1"/>
    </source>
</evidence>
<dbReference type="Pfam" id="PF14580">
    <property type="entry name" value="LRR_9"/>
    <property type="match status" value="1"/>
</dbReference>
<proteinExistence type="predicted"/>
<keyword evidence="4" id="KW-0433">Leucine-rich repeat</keyword>
<comment type="caution">
    <text evidence="6">The sequence shown here is derived from an EMBL/GenBank/DDBJ whole genome shotgun (WGS) entry which is preliminary data.</text>
</comment>
<sequence>MESMKVPFSYKRAKPLDLSFEDLESLSPLPSSLRVFSTGSASSYRMLGVPAKRHGRYKTASMLLSNNRLTGGLDDIRLLVDKLLWQPNALCWLDLSHNQLTDLSDELLGFPNLSTLYLHHNRLASLCAVARINRLPKFRSVTLQNNPMAEYHGYRTAVLSVLKHITRLDFVSVTESERRLLPPIALESFIKNYLKLQKS</sequence>
<dbReference type="InterPro" id="IPR032675">
    <property type="entry name" value="LRR_dom_sf"/>
</dbReference>
<organism evidence="6 7">
    <name type="scientific">Macrosiphum euphorbiae</name>
    <name type="common">potato aphid</name>
    <dbReference type="NCBI Taxonomy" id="13131"/>
    <lineage>
        <taxon>Eukaryota</taxon>
        <taxon>Metazoa</taxon>
        <taxon>Ecdysozoa</taxon>
        <taxon>Arthropoda</taxon>
        <taxon>Hexapoda</taxon>
        <taxon>Insecta</taxon>
        <taxon>Pterygota</taxon>
        <taxon>Neoptera</taxon>
        <taxon>Paraneoptera</taxon>
        <taxon>Hemiptera</taxon>
        <taxon>Sternorrhyncha</taxon>
        <taxon>Aphidomorpha</taxon>
        <taxon>Aphidoidea</taxon>
        <taxon>Aphididae</taxon>
        <taxon>Macrosiphini</taxon>
        <taxon>Macrosiphum</taxon>
    </lineage>
</organism>
<evidence type="ECO:0000256" key="1">
    <source>
        <dbReference type="ARBA" id="ARBA00004496"/>
    </source>
</evidence>
<dbReference type="InterPro" id="IPR001611">
    <property type="entry name" value="Leu-rich_rpt"/>
</dbReference>
<reference evidence="6 7" key="1">
    <citation type="submission" date="2023-01" db="EMBL/GenBank/DDBJ databases">
        <authorList>
            <person name="Whitehead M."/>
        </authorList>
    </citation>
    <scope>NUCLEOTIDE SEQUENCE [LARGE SCALE GENOMIC DNA]</scope>
</reference>
<dbReference type="PANTHER" id="PTHR46545">
    <property type="entry name" value="LEUCINE-RICH REPEAT-CONTAINING PROTEIN 51"/>
    <property type="match status" value="1"/>
</dbReference>
<keyword evidence="5" id="KW-0677">Repeat</keyword>
<evidence type="ECO:0000256" key="3">
    <source>
        <dbReference type="ARBA" id="ARBA00022490"/>
    </source>
</evidence>
<keyword evidence="7" id="KW-1185">Reference proteome</keyword>
<dbReference type="Proteomes" id="UP001160148">
    <property type="component" value="Unassembled WGS sequence"/>
</dbReference>
<evidence type="ECO:0000256" key="5">
    <source>
        <dbReference type="ARBA" id="ARBA00022737"/>
    </source>
</evidence>
<dbReference type="Gene3D" id="3.80.10.10">
    <property type="entry name" value="Ribonuclease Inhibitor"/>
    <property type="match status" value="1"/>
</dbReference>
<dbReference type="AlphaFoldDB" id="A0AAV0WBH8"/>
<dbReference type="EMBL" id="CARXXK010000002">
    <property type="protein sequence ID" value="CAI6353138.1"/>
    <property type="molecule type" value="Genomic_DNA"/>
</dbReference>
<accession>A0AAV0WBH8</accession>
<comment type="subcellular location">
    <subcellularLocation>
        <location evidence="1">Cytoplasm</location>
    </subcellularLocation>
</comment>
<dbReference type="PROSITE" id="PS51450">
    <property type="entry name" value="LRR"/>
    <property type="match status" value="2"/>
</dbReference>
<protein>
    <recommendedName>
        <fullName evidence="2">Leucine-rich repeat-containing protein 51</fullName>
    </recommendedName>
</protein>
<keyword evidence="3" id="KW-0963">Cytoplasm</keyword>
<dbReference type="PANTHER" id="PTHR46545:SF1">
    <property type="entry name" value="LEUCINE-RICH REPEAT-CONTAINING PROTEIN 51"/>
    <property type="match status" value="1"/>
</dbReference>